<dbReference type="EMBL" id="DXGG01000194">
    <property type="protein sequence ID" value="HIW87843.1"/>
    <property type="molecule type" value="Genomic_DNA"/>
</dbReference>
<dbReference type="PANTHER" id="PTHR21432:SF20">
    <property type="entry name" value="ACETYL-COA HYDROLASE"/>
    <property type="match status" value="1"/>
</dbReference>
<dbReference type="Pfam" id="PF13336">
    <property type="entry name" value="AcetylCoA_hyd_C"/>
    <property type="match status" value="1"/>
</dbReference>
<sequence>TGQVCADSLGTKFFSGVGGQIDFIYGASRSKGGKAIIAMPSITKNGISKIAPILTPGAGCVTTRNHIHWFVTEYGAVNLYGKSLQERARLLISVAHPDHREELDRAAFERYGSHYHFVR</sequence>
<gene>
    <name evidence="2" type="ORF">IAC47_06180</name>
</gene>
<accession>A0A9D1RGT6</accession>
<dbReference type="SUPFAM" id="SSF100950">
    <property type="entry name" value="NagB/RpiA/CoA transferase-like"/>
    <property type="match status" value="1"/>
</dbReference>
<reference evidence="2" key="1">
    <citation type="journal article" date="2021" name="PeerJ">
        <title>Extensive microbial diversity within the chicken gut microbiome revealed by metagenomics and culture.</title>
        <authorList>
            <person name="Gilroy R."/>
            <person name="Ravi A."/>
            <person name="Getino M."/>
            <person name="Pursley I."/>
            <person name="Horton D.L."/>
            <person name="Alikhan N.F."/>
            <person name="Baker D."/>
            <person name="Gharbi K."/>
            <person name="Hall N."/>
            <person name="Watson M."/>
            <person name="Adriaenssens E.M."/>
            <person name="Foster-Nyarko E."/>
            <person name="Jarju S."/>
            <person name="Secka A."/>
            <person name="Antonio M."/>
            <person name="Oren A."/>
            <person name="Chaudhuri R.R."/>
            <person name="La Ragione R."/>
            <person name="Hildebrand F."/>
            <person name="Pallen M.J."/>
        </authorList>
    </citation>
    <scope>NUCLEOTIDE SEQUENCE</scope>
    <source>
        <strain evidence="2">Gambia16-930</strain>
    </source>
</reference>
<comment type="caution">
    <text evidence="2">The sequence shown here is derived from an EMBL/GenBank/DDBJ whole genome shotgun (WGS) entry which is preliminary data.</text>
</comment>
<evidence type="ECO:0000313" key="2">
    <source>
        <dbReference type="EMBL" id="HIW87843.1"/>
    </source>
</evidence>
<feature type="non-terminal residue" evidence="2">
    <location>
        <position position="1"/>
    </location>
</feature>
<protein>
    <submittedName>
        <fullName evidence="2">4-hydroxybutyrate CoA-transferase</fullName>
    </submittedName>
</protein>
<proteinExistence type="predicted"/>
<feature type="domain" description="Acetyl-CoA hydrolase/transferase C-terminal" evidence="1">
    <location>
        <begin position="1"/>
        <end position="106"/>
    </location>
</feature>
<dbReference type="GO" id="GO:0006083">
    <property type="term" value="P:acetate metabolic process"/>
    <property type="evidence" value="ECO:0007669"/>
    <property type="project" value="InterPro"/>
</dbReference>
<dbReference type="InterPro" id="IPR026888">
    <property type="entry name" value="AcetylCoA_hyd_C"/>
</dbReference>
<dbReference type="GO" id="GO:0008775">
    <property type="term" value="F:acetate CoA-transferase activity"/>
    <property type="evidence" value="ECO:0007669"/>
    <property type="project" value="InterPro"/>
</dbReference>
<reference evidence="2" key="2">
    <citation type="submission" date="2021-04" db="EMBL/GenBank/DDBJ databases">
        <authorList>
            <person name="Gilroy R."/>
        </authorList>
    </citation>
    <scope>NUCLEOTIDE SEQUENCE</scope>
    <source>
        <strain evidence="2">Gambia16-930</strain>
    </source>
</reference>
<organism evidence="2 3">
    <name type="scientific">Candidatus Onthomorpha intestinigallinarum</name>
    <dbReference type="NCBI Taxonomy" id="2840880"/>
    <lineage>
        <taxon>Bacteria</taxon>
        <taxon>Pseudomonadati</taxon>
        <taxon>Bacteroidota</taxon>
        <taxon>Bacteroidia</taxon>
        <taxon>Bacteroidales</taxon>
        <taxon>Candidatus Onthomorpha</taxon>
    </lineage>
</organism>
<evidence type="ECO:0000313" key="3">
    <source>
        <dbReference type="Proteomes" id="UP000824267"/>
    </source>
</evidence>
<dbReference type="Proteomes" id="UP000824267">
    <property type="component" value="Unassembled WGS sequence"/>
</dbReference>
<dbReference type="InterPro" id="IPR037171">
    <property type="entry name" value="NagB/RpiA_transferase-like"/>
</dbReference>
<name>A0A9D1RGT6_9BACT</name>
<evidence type="ECO:0000259" key="1">
    <source>
        <dbReference type="Pfam" id="PF13336"/>
    </source>
</evidence>
<dbReference type="InterPro" id="IPR046433">
    <property type="entry name" value="ActCoA_hydro"/>
</dbReference>
<dbReference type="InterPro" id="IPR038460">
    <property type="entry name" value="AcetylCoA_hyd_C_sf"/>
</dbReference>
<dbReference type="Gene3D" id="3.40.1080.20">
    <property type="entry name" value="Acetyl-CoA hydrolase/transferase C-terminal domain"/>
    <property type="match status" value="1"/>
</dbReference>
<dbReference type="AlphaFoldDB" id="A0A9D1RGT6"/>
<dbReference type="PANTHER" id="PTHR21432">
    <property type="entry name" value="ACETYL-COA HYDROLASE-RELATED"/>
    <property type="match status" value="1"/>
</dbReference>